<sequence>MKKLIQTIKLRRFKTEVNKEIIEKMCEGDYLVWFKDNSCQECYTKDDLIRLLEKDHIKPIRYIFNMSDRIIVNRDIYINKDEIGGVLSERK</sequence>
<evidence type="ECO:0000313" key="1">
    <source>
        <dbReference type="EMBL" id="DAF47339.1"/>
    </source>
</evidence>
<protein>
    <submittedName>
        <fullName evidence="1">Uncharacterized protein</fullName>
    </submittedName>
</protein>
<proteinExistence type="predicted"/>
<organism evidence="1">
    <name type="scientific">Siphoviridae sp. ctylc9</name>
    <dbReference type="NCBI Taxonomy" id="2827977"/>
    <lineage>
        <taxon>Viruses</taxon>
        <taxon>Duplodnaviria</taxon>
        <taxon>Heunggongvirae</taxon>
        <taxon>Uroviricota</taxon>
        <taxon>Caudoviricetes</taxon>
    </lineage>
</organism>
<reference evidence="1" key="1">
    <citation type="journal article" date="2021" name="Proc. Natl. Acad. Sci. U.S.A.">
        <title>A Catalog of Tens of Thousands of Viruses from Human Metagenomes Reveals Hidden Associations with Chronic Diseases.</title>
        <authorList>
            <person name="Tisza M.J."/>
            <person name="Buck C.B."/>
        </authorList>
    </citation>
    <scope>NUCLEOTIDE SEQUENCE</scope>
    <source>
        <strain evidence="1">Ctylc9</strain>
    </source>
</reference>
<dbReference type="EMBL" id="BK032554">
    <property type="protein sequence ID" value="DAF47339.1"/>
    <property type="molecule type" value="Genomic_DNA"/>
</dbReference>
<name>A0A8S5S945_9CAUD</name>
<accession>A0A8S5S945</accession>